<dbReference type="Gene3D" id="1.10.510.10">
    <property type="entry name" value="Transferase(Phosphotransferase) domain 1"/>
    <property type="match status" value="1"/>
</dbReference>
<dbReference type="InterPro" id="IPR054466">
    <property type="entry name" value="OspG_kinase"/>
</dbReference>
<sequence length="1735" mass="192223">MGNNCAIYALIQPIRSDLHSEALDNEVARIRQEYDSRNPQEQGNKLFFDSGSGGAASLLIEIVNQRYNVNAEVTMISAGLEEAHPEVVQGTYRAPGRGFPTHRLIVWDQQGHYEAVIRPSCTALQTQQPASTSKALPTRTPPSRSEQRSSGRHRVISTSCDPILFSLSEILQDISTFPVDEKAVALAGSMGLAVLDKYGSQLPLFLNEEGNTSFTQLQEYMPGQSRNKTQKAQEHAAALIVTLMATQSFGLPAENRNEPTPSWQSALLRLWAHLSVADSKSVPSARRATKEMTLADTRTAETDDLSHITLPRPYKTKMYPEVDRKDVAGRPGSGNRVRTGEAVGLPEEHENIIRFTGTQDVSVPSSTDRPESTLLLPLTAVAVPLASTYMQALKSKEVVLGGIGLVTIAGMAAVNWIKGKTFLGSDSSVDTVQVKKTDSAVDDNTSPAYPEHLQQALLEADRYLVPALLDGADNSKVLRGKWVLNAGIQVALNINQGEKLAGKTFIFTVKSAGEAELNFSYSCKKRDDRHWSSYRWLQDVAQRVNDDRLGFAVGERVGDALTPLASLYRNRIWVPLGRDGKEMYSVSWKIATRKEIKNEQEPLLGAPRTLTNSSRLVTQLPPDMYSTGMPVSIKLGDSTKPSGVNSSSVPEVPAFSEGSVQKLSPVGETSDTTVNMPETVYWTGTSQIPLTRIAGIGLLSPQEQSTLKEILDAQRVIIEGLMTLNPETFINDSIATVLNNTMLSSNSTIIATVGVVRYYWILLSRELEVEMTPRDLATGKMEQKFKAKEESSSLINPRSFFVRFLSPEDSKFYLTTIYNEDGSRLPKNTGDNLLKLRDDIPSFYQKKVSAVFEEAAFSRAFTLSESSKLAGLARRASEEFTGLPEQDRNALLDYASGNSIMAQIITADGDPLYGLLVFNMSNGDKLFISSQDVKKPFWLVKDGEWRVPRLQYVPKVLINDDRFKAWITLHLSTRQIRQVVGVDKYGERIIQFAHLTDPTNKIYLDGAVIAIDATRYGLSGSVAKLKDILARHHTIALDDQIITTTEMKKSQWNRFKMEMFFGFLEMGITPCFRILRAGRGAFRLLNIGGKEVIEEVISSLPESLYSSYVNDDSDLGTNILNNMMYGSLFSTGMSGSRKIAKTFSEWRQRYRGVNVQNGKVPSREVMIHRAKSPYSENLAGHITPEMYADKVAEGQLQRMGRGYFEDPQGNMYLHVGSSNYVQLKSLSGPDSGRFRIVDRDGRTCLLLRYDNNQFRIENLRERLGVIRQIGLSGRGKGPATQKPQAIDIIASLPGESALSAHALLNKYKLPQDGVFSDIAFAKYYAENNAPPSWGRHYETRPLVVVSPEKTIASVTRIPLTEEDGIVSLPTVTELKLGAEVGSGKFSTVSVDASDDRFVIKPLPATANNLRTRYGKAAYLKSARQEARSFEQYYGTGSAELYQAPGGELYIRQQRVPGIPLHKISGKILPEDSVARYETMEQTLSEHNIMPNDLNSGNVLWDADSQSFYPVDLDDYTEIYLGIEKKIRGEGTAASQRTQEAVEKAKRDKATDDLRMQEVRETNIRIIREHLAPVSAQGRQGGNTMPLGGSIEKSSTLKLVQETPPDPYVSQRPAGNDEIFSLKIDDGKYSLTSKEASPQTVVPQGSYEFVILPQNPNEILCLRSRYIVEFGFGHTSATKRGPVIFAGEAHFNAGILMSWDNKSGHYKLPAVMAQTQLLPEAQRLLPMEKYTPISAR</sequence>
<keyword evidence="4" id="KW-1185">Reference proteome</keyword>
<protein>
    <recommendedName>
        <fullName evidence="2">Kinase OspG kinase domain-containing protein</fullName>
    </recommendedName>
</protein>
<dbReference type="Gene3D" id="3.30.200.20">
    <property type="entry name" value="Phosphorylase Kinase, domain 1"/>
    <property type="match status" value="1"/>
</dbReference>
<feature type="region of interest" description="Disordered" evidence="1">
    <location>
        <begin position="124"/>
        <end position="154"/>
    </location>
</feature>
<proteinExistence type="predicted"/>
<organism evidence="3 4">
    <name type="scientific">Izhakiella australiensis</name>
    <dbReference type="NCBI Taxonomy" id="1926881"/>
    <lineage>
        <taxon>Bacteria</taxon>
        <taxon>Pseudomonadati</taxon>
        <taxon>Pseudomonadota</taxon>
        <taxon>Gammaproteobacteria</taxon>
        <taxon>Enterobacterales</taxon>
        <taxon>Erwiniaceae</taxon>
        <taxon>Izhakiella</taxon>
    </lineage>
</organism>
<feature type="domain" description="Kinase OspG kinase" evidence="2">
    <location>
        <begin position="1418"/>
        <end position="1522"/>
    </location>
</feature>
<dbReference type="Proteomes" id="UP000190667">
    <property type="component" value="Unassembled WGS sequence"/>
</dbReference>
<gene>
    <name evidence="3" type="ORF">BTJ39_03325</name>
</gene>
<dbReference type="Pfam" id="PF22303">
    <property type="entry name" value="OspG_kinase"/>
    <property type="match status" value="1"/>
</dbReference>
<feature type="compositionally biased region" description="Polar residues" evidence="1">
    <location>
        <begin position="124"/>
        <end position="135"/>
    </location>
</feature>
<evidence type="ECO:0000313" key="3">
    <source>
        <dbReference type="EMBL" id="OON41015.1"/>
    </source>
</evidence>
<evidence type="ECO:0000259" key="2">
    <source>
        <dbReference type="Pfam" id="PF22303"/>
    </source>
</evidence>
<dbReference type="Gene3D" id="3.30.70.2150">
    <property type="match status" value="1"/>
</dbReference>
<accession>A0A1S8YQ69</accession>
<reference evidence="3 4" key="1">
    <citation type="submission" date="2016-12" db="EMBL/GenBank/DDBJ databases">
        <title>Izhakiella australiana sp. nov. of genus Izhakiella isolated from Australian desert.</title>
        <authorList>
            <person name="Ji M."/>
        </authorList>
    </citation>
    <scope>NUCLEOTIDE SEQUENCE [LARGE SCALE GENOMIC DNA]</scope>
    <source>
        <strain evidence="3 4">D4N98</strain>
    </source>
</reference>
<evidence type="ECO:0000256" key="1">
    <source>
        <dbReference type="SAM" id="MobiDB-lite"/>
    </source>
</evidence>
<dbReference type="EMBL" id="MRUL01000002">
    <property type="protein sequence ID" value="OON41015.1"/>
    <property type="molecule type" value="Genomic_DNA"/>
</dbReference>
<comment type="caution">
    <text evidence="3">The sequence shown here is derived from an EMBL/GenBank/DDBJ whole genome shotgun (WGS) entry which is preliminary data.</text>
</comment>
<evidence type="ECO:0000313" key="4">
    <source>
        <dbReference type="Proteomes" id="UP000190667"/>
    </source>
</evidence>
<name>A0A1S8YQ69_9GAMM</name>